<dbReference type="RefSeq" id="WP_010614155.1">
    <property type="nucleotide sequence ID" value="NZ_JAMZMH010000012.1"/>
</dbReference>
<name>A0AAE4G4U9_9ACTO</name>
<dbReference type="Proteomes" id="UP001180729">
    <property type="component" value="Unassembled WGS sequence"/>
</dbReference>
<keyword evidence="1" id="KW-1133">Transmembrane helix</keyword>
<feature type="transmembrane region" description="Helical" evidence="1">
    <location>
        <begin position="28"/>
        <end position="47"/>
    </location>
</feature>
<proteinExistence type="predicted"/>
<feature type="transmembrane region" description="Helical" evidence="1">
    <location>
        <begin position="489"/>
        <end position="512"/>
    </location>
</feature>
<feature type="transmembrane region" description="Helical" evidence="1">
    <location>
        <begin position="179"/>
        <end position="197"/>
    </location>
</feature>
<accession>A0AAE4G4U9</accession>
<evidence type="ECO:0000313" key="2">
    <source>
        <dbReference type="EMBL" id="MDT0249465.1"/>
    </source>
</evidence>
<dbReference type="EMBL" id="JAMZMH010000012">
    <property type="protein sequence ID" value="MDT0249465.1"/>
    <property type="molecule type" value="Genomic_DNA"/>
</dbReference>
<feature type="transmembrane region" description="Helical" evidence="1">
    <location>
        <begin position="353"/>
        <end position="371"/>
    </location>
</feature>
<dbReference type="InterPro" id="IPR018674">
    <property type="entry name" value="DUF2142_membrane"/>
</dbReference>
<organism evidence="2 3">
    <name type="scientific">Actinomyces oris</name>
    <dbReference type="NCBI Taxonomy" id="544580"/>
    <lineage>
        <taxon>Bacteria</taxon>
        <taxon>Bacillati</taxon>
        <taxon>Actinomycetota</taxon>
        <taxon>Actinomycetes</taxon>
        <taxon>Actinomycetales</taxon>
        <taxon>Actinomycetaceae</taxon>
        <taxon>Actinomyces</taxon>
    </lineage>
</organism>
<feature type="transmembrane region" description="Helical" evidence="1">
    <location>
        <begin position="378"/>
        <end position="397"/>
    </location>
</feature>
<evidence type="ECO:0000256" key="1">
    <source>
        <dbReference type="SAM" id="Phobius"/>
    </source>
</evidence>
<protein>
    <submittedName>
        <fullName evidence="2">DUF2142 domain-containing protein</fullName>
    </submittedName>
</protein>
<keyword evidence="1" id="KW-0812">Transmembrane</keyword>
<reference evidence="2" key="1">
    <citation type="submission" date="2022-06" db="EMBL/GenBank/DDBJ databases">
        <title>Draft Genome Sequences of Three Actinomyces oris Strains, Isolated from Healthy Human Feces.</title>
        <authorList>
            <person name="Ye Y."/>
            <person name="Liu C."/>
            <person name="Zhao J."/>
            <person name="Xu J."/>
            <person name="Huang H."/>
            <person name="Wang B."/>
            <person name="Wei J."/>
            <person name="Jing X."/>
        </authorList>
    </citation>
    <scope>NUCLEOTIDE SEQUENCE</scope>
    <source>
        <strain evidence="2">CNGBCC1803368</strain>
    </source>
</reference>
<dbReference type="Pfam" id="PF09913">
    <property type="entry name" value="DUF2142"/>
    <property type="match status" value="1"/>
</dbReference>
<keyword evidence="1" id="KW-0472">Membrane</keyword>
<feature type="transmembrane region" description="Helical" evidence="1">
    <location>
        <begin position="151"/>
        <end position="172"/>
    </location>
</feature>
<feature type="transmembrane region" description="Helical" evidence="1">
    <location>
        <begin position="203"/>
        <end position="220"/>
    </location>
</feature>
<comment type="caution">
    <text evidence="2">The sequence shown here is derived from an EMBL/GenBank/DDBJ whole genome shotgun (WGS) entry which is preliminary data.</text>
</comment>
<feature type="transmembrane region" description="Helical" evidence="1">
    <location>
        <begin position="227"/>
        <end position="243"/>
    </location>
</feature>
<gene>
    <name evidence="2" type="ORF">RMW62_10275</name>
</gene>
<feature type="transmembrane region" description="Helical" evidence="1">
    <location>
        <begin position="270"/>
        <end position="290"/>
    </location>
</feature>
<feature type="transmembrane region" description="Helical" evidence="1">
    <location>
        <begin position="409"/>
        <end position="427"/>
    </location>
</feature>
<sequence length="522" mass="57350">MRRELIKYLRLPTLDRSRAGAVASRRPALLGGLLLVLMLLTGLGWAVSSPVESSPDEDFHLGSIWCPRPVGEYCQTSVVNGRPVARVPVAVSDDSMKCYNFQPDRSAGCALGYNDSEMAWTKRFDHSGAYPVGYYHFHHLFVGKDVQTSVLVMRAVNVLIAVALLGVVGFAAPQRLRRPFVAAIAASWVPMGIYFIASNNPTSWAVSGLMAYSAATYMAAQQKGRRRIALVICAVIGAVMCLTSRYDSAFFLLVVGLALLFVVPWKRGGWVGLAALGAVALLGVGTFMASSQVSKVAYFLRLFEASDPANSANKQSFFEKLLIGLETAPKYLGGFWGHTWTPGWHDVPLGDRAPYVLTIMTAGAFVAIALRRGGWRKWTSMAVLVGAMVLLPAVFYANGAMEHIELYQARYIFPLLAPTFFLMLAVDQDEDSWFTVPQAVWVTVCASLCQAITLHTLLLRFVQGVHKRWELNLDKHIEWWWSVPVSPMMVWFLTTCVATAAVGVAMAMLTLAPQGQEEPQES</sequence>
<dbReference type="AlphaFoldDB" id="A0AAE4G4U9"/>
<feature type="transmembrane region" description="Helical" evidence="1">
    <location>
        <begin position="249"/>
        <end position="265"/>
    </location>
</feature>
<evidence type="ECO:0000313" key="3">
    <source>
        <dbReference type="Proteomes" id="UP001180729"/>
    </source>
</evidence>
<feature type="transmembrane region" description="Helical" evidence="1">
    <location>
        <begin position="439"/>
        <end position="462"/>
    </location>
</feature>